<proteinExistence type="predicted"/>
<gene>
    <name evidence="2" type="ORF">C8D89_104238</name>
</gene>
<dbReference type="RefSeq" id="WP_279323367.1">
    <property type="nucleotide sequence ID" value="NZ_QEKW01000004.1"/>
</dbReference>
<reference evidence="2 3" key="1">
    <citation type="submission" date="2018-04" db="EMBL/GenBank/DDBJ databases">
        <title>Genomic Encyclopedia of Type Strains, Phase IV (KMG-IV): sequencing the most valuable type-strain genomes for metagenomic binning, comparative biology and taxonomic classification.</title>
        <authorList>
            <person name="Goeker M."/>
        </authorList>
    </citation>
    <scope>NUCLEOTIDE SEQUENCE [LARGE SCALE GENOMIC DNA]</scope>
    <source>
        <strain evidence="2 3">DSM 45771</strain>
    </source>
</reference>
<dbReference type="Pfam" id="PF19760">
    <property type="entry name" value="DUF6247"/>
    <property type="match status" value="1"/>
</dbReference>
<evidence type="ECO:0000313" key="2">
    <source>
        <dbReference type="EMBL" id="PVZ11024.1"/>
    </source>
</evidence>
<evidence type="ECO:0000313" key="3">
    <source>
        <dbReference type="Proteomes" id="UP000245639"/>
    </source>
</evidence>
<accession>A0A2U1FFQ2</accession>
<feature type="region of interest" description="Disordered" evidence="1">
    <location>
        <begin position="98"/>
        <end position="118"/>
    </location>
</feature>
<comment type="caution">
    <text evidence="2">The sequence shown here is derived from an EMBL/GenBank/DDBJ whole genome shotgun (WGS) entry which is preliminary data.</text>
</comment>
<dbReference type="EMBL" id="QEKW01000004">
    <property type="protein sequence ID" value="PVZ11024.1"/>
    <property type="molecule type" value="Genomic_DNA"/>
</dbReference>
<evidence type="ECO:0000256" key="1">
    <source>
        <dbReference type="SAM" id="MobiDB-lite"/>
    </source>
</evidence>
<organism evidence="2 3">
    <name type="scientific">Actinomycetospora cinnamomea</name>
    <dbReference type="NCBI Taxonomy" id="663609"/>
    <lineage>
        <taxon>Bacteria</taxon>
        <taxon>Bacillati</taxon>
        <taxon>Actinomycetota</taxon>
        <taxon>Actinomycetes</taxon>
        <taxon>Pseudonocardiales</taxon>
        <taxon>Pseudonocardiaceae</taxon>
        <taxon>Actinomycetospora</taxon>
    </lineage>
</organism>
<protein>
    <submittedName>
        <fullName evidence="2">Uncharacterized protein</fullName>
    </submittedName>
</protein>
<keyword evidence="3" id="KW-1185">Reference proteome</keyword>
<name>A0A2U1FFQ2_9PSEU</name>
<sequence length="118" mass="13180">MLSVELAIVVPASNAVSDPSSGELPALPRVGASPRQVRAALRPEHHESFDRALRDALEEAARELDLGPVHTVVEHWRRRAWITRDREQHRRIVREAVEELTGKAPPEDASTRASEARL</sequence>
<dbReference type="InterPro" id="IPR046214">
    <property type="entry name" value="DUF6247"/>
</dbReference>
<dbReference type="Proteomes" id="UP000245639">
    <property type="component" value="Unassembled WGS sequence"/>
</dbReference>
<dbReference type="AlphaFoldDB" id="A0A2U1FFQ2"/>